<dbReference type="Proteomes" id="UP000571701">
    <property type="component" value="Unassembled WGS sequence"/>
</dbReference>
<evidence type="ECO:0000313" key="2">
    <source>
        <dbReference type="Proteomes" id="UP000571701"/>
    </source>
</evidence>
<feature type="non-terminal residue" evidence="1">
    <location>
        <position position="1"/>
    </location>
</feature>
<accession>A0A7W2FST2</accession>
<dbReference type="AlphaFoldDB" id="A0A7W2FST2"/>
<comment type="caution">
    <text evidence="1">The sequence shown here is derived from an EMBL/GenBank/DDBJ whole genome shotgun (WGS) entry which is preliminary data.</text>
</comment>
<dbReference type="EMBL" id="JACFYF010000009">
    <property type="protein sequence ID" value="MBA5763607.1"/>
    <property type="molecule type" value="Genomic_DNA"/>
</dbReference>
<sequence length="508" mass="55073">YGANDPLDGLFEIDANGNISLTEAGVEAFTNDFETLGNQHQITVVASDGVNDTPITVKLHELDVYEPIPNNPPLAEDFDVATEDQIVIPIVFDSEGGDDHISDIEDDANNVKLKVMITSLPETGELLYTDENGSTRKLTEDDLHVPGDTIDPDKLFIADNIAYVPGQGDEFELGYSGDPEDIVLEDGFFNWGEYVSDTERLVTLENGNTIGISITDNNDKPLKQYSNGPSHIGYGIGDIDGSGMNKKETLVIDLTNNPLAVITLGLDGMGGQFVTSSAVHIEATYTLQDGTVVVEQYQKDPGDVGNEQILYEFSYSSPDNPVVGLELSSNGGSWELRYLSGLQNAEEEVTFDYIAVDSNLAESNEAEVTIGISDAHGYAVLAAGNDDELEAQLGNDLLIGDEGENIFTWLDNTLDSGTDMVKDFTLNEDLINLDDLLDQTDSADIDELIAKIGVEIVDDNIELSIPHGSDEQTIVIENGVNILNEYIAMDNSFDSVELLAQIIKNDVV</sequence>
<gene>
    <name evidence="1" type="ORF">H2O73_14685</name>
</gene>
<evidence type="ECO:0000313" key="1">
    <source>
        <dbReference type="EMBL" id="MBA5763607.1"/>
    </source>
</evidence>
<reference evidence="1 2" key="1">
    <citation type="submission" date="2020-07" db="EMBL/GenBank/DDBJ databases">
        <title>Vibrio marinisediminis sp. nov., isolated from marine sediment.</title>
        <authorList>
            <person name="Ji X."/>
        </authorList>
    </citation>
    <scope>NUCLEOTIDE SEQUENCE [LARGE SCALE GENOMIC DNA]</scope>
    <source>
        <strain evidence="1 2">404</strain>
    </source>
</reference>
<keyword evidence="2" id="KW-1185">Reference proteome</keyword>
<organism evidence="1 2">
    <name type="scientific">Vibrio marinisediminis</name>
    <dbReference type="NCBI Taxonomy" id="2758441"/>
    <lineage>
        <taxon>Bacteria</taxon>
        <taxon>Pseudomonadati</taxon>
        <taxon>Pseudomonadota</taxon>
        <taxon>Gammaproteobacteria</taxon>
        <taxon>Vibrionales</taxon>
        <taxon>Vibrionaceae</taxon>
        <taxon>Vibrio</taxon>
    </lineage>
</organism>
<proteinExistence type="predicted"/>
<name>A0A7W2FST2_9VIBR</name>
<protein>
    <submittedName>
        <fullName evidence="1">M10 family metallopeptidase C-terminal domain-containing protein</fullName>
    </submittedName>
</protein>